<name>A0ABX1W2Z4_9SPHI</name>
<sequence length="148" mass="17299">MEEDIRRTITYVESSVKKTLPAIQPAKIAPKPKDSRMFPMVEDSVTFSDQEITYVYEEIAKFSKHKWDNELLENSKIVPTDTVRKAFANWKLRGWNYLYNKGIHKYYTFSVPIFSGTILIAYFIMTTVVVIFADNRSWPFTKRKKVGG</sequence>
<organism evidence="2 3">
    <name type="scientific">Mucilaginibacter humi</name>
    <dbReference type="NCBI Taxonomy" id="2732510"/>
    <lineage>
        <taxon>Bacteria</taxon>
        <taxon>Pseudomonadati</taxon>
        <taxon>Bacteroidota</taxon>
        <taxon>Sphingobacteriia</taxon>
        <taxon>Sphingobacteriales</taxon>
        <taxon>Sphingobacteriaceae</taxon>
        <taxon>Mucilaginibacter</taxon>
    </lineage>
</organism>
<feature type="transmembrane region" description="Helical" evidence="1">
    <location>
        <begin position="106"/>
        <end position="133"/>
    </location>
</feature>
<proteinExistence type="predicted"/>
<keyword evidence="3" id="KW-1185">Reference proteome</keyword>
<evidence type="ECO:0000313" key="2">
    <source>
        <dbReference type="EMBL" id="NNU34543.1"/>
    </source>
</evidence>
<gene>
    <name evidence="2" type="ORF">HK413_11310</name>
</gene>
<accession>A0ABX1W2Z4</accession>
<dbReference type="Proteomes" id="UP000566071">
    <property type="component" value="Unassembled WGS sequence"/>
</dbReference>
<keyword evidence="1" id="KW-0472">Membrane</keyword>
<keyword evidence="1" id="KW-0812">Transmembrane</keyword>
<evidence type="ECO:0000313" key="3">
    <source>
        <dbReference type="Proteomes" id="UP000566071"/>
    </source>
</evidence>
<evidence type="ECO:0000256" key="1">
    <source>
        <dbReference type="SAM" id="Phobius"/>
    </source>
</evidence>
<dbReference type="EMBL" id="JABFCR010000053">
    <property type="protein sequence ID" value="NNU34543.1"/>
    <property type="molecule type" value="Genomic_DNA"/>
</dbReference>
<keyword evidence="1" id="KW-1133">Transmembrane helix</keyword>
<dbReference type="RefSeq" id="WP_175270218.1">
    <property type="nucleotide sequence ID" value="NZ_JABFCR010000053.1"/>
</dbReference>
<comment type="caution">
    <text evidence="2">The sequence shown here is derived from an EMBL/GenBank/DDBJ whole genome shotgun (WGS) entry which is preliminary data.</text>
</comment>
<reference evidence="2 3" key="1">
    <citation type="submission" date="2020-05" db="EMBL/GenBank/DDBJ databases">
        <authorList>
            <person name="Khan S.A."/>
            <person name="Jeon C.O."/>
            <person name="Chun B.H."/>
        </authorList>
    </citation>
    <scope>NUCLEOTIDE SEQUENCE [LARGE SCALE GENOMIC DNA]</scope>
    <source>
        <strain evidence="2 3">S1162</strain>
    </source>
</reference>
<protein>
    <submittedName>
        <fullName evidence="2">Uncharacterized protein</fullName>
    </submittedName>
</protein>